<reference evidence="3" key="1">
    <citation type="submission" date="2014-12" db="EMBL/GenBank/DDBJ databases">
        <title>Genome Sequence of Valsa Canker Pathogens Uncovers a Specific Adaption of Colonization on Woody Bark.</title>
        <authorList>
            <person name="Yin Z."/>
            <person name="Liu H."/>
            <person name="Gao X."/>
            <person name="Li Z."/>
            <person name="Song N."/>
            <person name="Ke X."/>
            <person name="Dai Q."/>
            <person name="Wu Y."/>
            <person name="Sun Y."/>
            <person name="Xu J.-R."/>
            <person name="Kang Z.K."/>
            <person name="Wang L."/>
            <person name="Huang L."/>
        </authorList>
    </citation>
    <scope>NUCLEOTIDE SEQUENCE [LARGE SCALE GENOMIC DNA]</scope>
    <source>
        <strain evidence="3">SXYL134</strain>
    </source>
</reference>
<organism evidence="2 3">
    <name type="scientific">Cytospora mali</name>
    <name type="common">Apple Valsa canker fungus</name>
    <name type="synonym">Valsa mali</name>
    <dbReference type="NCBI Taxonomy" id="578113"/>
    <lineage>
        <taxon>Eukaryota</taxon>
        <taxon>Fungi</taxon>
        <taxon>Dikarya</taxon>
        <taxon>Ascomycota</taxon>
        <taxon>Pezizomycotina</taxon>
        <taxon>Sordariomycetes</taxon>
        <taxon>Sordariomycetidae</taxon>
        <taxon>Diaporthales</taxon>
        <taxon>Cytosporaceae</taxon>
        <taxon>Cytospora</taxon>
    </lineage>
</organism>
<sequence>MAPSFSKTDCTQKGHEEWILVRNGSFSEEHEHQYKDQQWTFVAELDLPDSKTKAAHVERYQKFHNNPGEPQGIGASPTKVQYPDSGESTTTGPASSSEETETLYQQKPCQLTCNSLKMHSTPVWKRDVQAWVNGDNCYRPPSADDQASMQANKTGMTRPSSHGSSGFVCGPLRTCSVGHDVLCTGSWFDGALTYSDRVEVD</sequence>
<feature type="region of interest" description="Disordered" evidence="1">
    <location>
        <begin position="63"/>
        <end position="103"/>
    </location>
</feature>
<evidence type="ECO:0000313" key="3">
    <source>
        <dbReference type="Proteomes" id="UP000078576"/>
    </source>
</evidence>
<gene>
    <name evidence="2" type="ORF">VP1G_04524</name>
</gene>
<dbReference type="AlphaFoldDB" id="A0A194V033"/>
<protein>
    <submittedName>
        <fullName evidence="2">Uncharacterized protein</fullName>
    </submittedName>
</protein>
<keyword evidence="3" id="KW-1185">Reference proteome</keyword>
<name>A0A194V033_CYTMA</name>
<accession>A0A194V033</accession>
<proteinExistence type="predicted"/>
<evidence type="ECO:0000256" key="1">
    <source>
        <dbReference type="SAM" id="MobiDB-lite"/>
    </source>
</evidence>
<evidence type="ECO:0000313" key="2">
    <source>
        <dbReference type="EMBL" id="KUI57231.1"/>
    </source>
</evidence>
<dbReference type="Proteomes" id="UP000078576">
    <property type="component" value="Unassembled WGS sequence"/>
</dbReference>
<feature type="compositionally biased region" description="Polar residues" evidence="1">
    <location>
        <begin position="86"/>
        <end position="103"/>
    </location>
</feature>
<dbReference type="EMBL" id="KN714697">
    <property type="protein sequence ID" value="KUI57231.1"/>
    <property type="molecule type" value="Genomic_DNA"/>
</dbReference>